<evidence type="ECO:0000256" key="1">
    <source>
        <dbReference type="SAM" id="MobiDB-lite"/>
    </source>
</evidence>
<name>A0AAV1UU47_9STRA</name>
<reference evidence="2" key="1">
    <citation type="submission" date="2024-01" db="EMBL/GenBank/DDBJ databases">
        <authorList>
            <person name="Webb A."/>
        </authorList>
    </citation>
    <scope>NUCLEOTIDE SEQUENCE</scope>
    <source>
        <strain evidence="2">Pm1</strain>
    </source>
</reference>
<comment type="caution">
    <text evidence="2">The sequence shown here is derived from an EMBL/GenBank/DDBJ whole genome shotgun (WGS) entry which is preliminary data.</text>
</comment>
<organism evidence="2 3">
    <name type="scientific">Peronospora matthiolae</name>
    <dbReference type="NCBI Taxonomy" id="2874970"/>
    <lineage>
        <taxon>Eukaryota</taxon>
        <taxon>Sar</taxon>
        <taxon>Stramenopiles</taxon>
        <taxon>Oomycota</taxon>
        <taxon>Peronosporomycetes</taxon>
        <taxon>Peronosporales</taxon>
        <taxon>Peronosporaceae</taxon>
        <taxon>Peronospora</taxon>
    </lineage>
</organism>
<accession>A0AAV1UU47</accession>
<evidence type="ECO:0000313" key="3">
    <source>
        <dbReference type="Proteomes" id="UP001162060"/>
    </source>
</evidence>
<dbReference type="Proteomes" id="UP001162060">
    <property type="component" value="Unassembled WGS sequence"/>
</dbReference>
<gene>
    <name evidence="2" type="ORF">PM001_LOCUS22297</name>
</gene>
<feature type="region of interest" description="Disordered" evidence="1">
    <location>
        <begin position="17"/>
        <end position="99"/>
    </location>
</feature>
<evidence type="ECO:0000313" key="2">
    <source>
        <dbReference type="EMBL" id="CAK7937147.1"/>
    </source>
</evidence>
<feature type="compositionally biased region" description="Polar residues" evidence="1">
    <location>
        <begin position="81"/>
        <end position="94"/>
    </location>
</feature>
<dbReference type="EMBL" id="CAKLBY020000226">
    <property type="protein sequence ID" value="CAK7937147.1"/>
    <property type="molecule type" value="Genomic_DNA"/>
</dbReference>
<sequence>MKTLMSSQSMSLVSHTLPFTEDGSVSTAIENKPPVKCGMDDATRRSIFGSSEKSDEPSPKRRRSRSQDSGAHSGVGFPVDTTLQRGASTSVGTSQEERYRSVLRLAPEKKAWLPSKSVMDRLSATTSDRYRTRLFDSSRIHQLDPSA</sequence>
<dbReference type="AlphaFoldDB" id="A0AAV1UU47"/>
<proteinExistence type="predicted"/>
<protein>
    <submittedName>
        <fullName evidence="2">Uncharacterized protein</fullName>
    </submittedName>
</protein>